<comment type="caution">
    <text evidence="1">The sequence shown here is derived from an EMBL/GenBank/DDBJ whole genome shotgun (WGS) entry which is preliminary data.</text>
</comment>
<keyword evidence="2" id="KW-1185">Reference proteome</keyword>
<protein>
    <submittedName>
        <fullName evidence="1">Uncharacterized protein</fullName>
    </submittedName>
</protein>
<dbReference type="HOGENOM" id="CLU_3209852_0_0_9"/>
<feature type="non-terminal residue" evidence="1">
    <location>
        <position position="1"/>
    </location>
</feature>
<organism evidence="1 2">
    <name type="scientific">Subdoligranulum variabile DSM 15176</name>
    <dbReference type="NCBI Taxonomy" id="411471"/>
    <lineage>
        <taxon>Bacteria</taxon>
        <taxon>Bacillati</taxon>
        <taxon>Bacillota</taxon>
        <taxon>Clostridia</taxon>
        <taxon>Eubacteriales</taxon>
        <taxon>Oscillospiraceae</taxon>
        <taxon>Subdoligranulum</taxon>
    </lineage>
</organism>
<gene>
    <name evidence="1" type="ORF">SUBVAR_06961</name>
</gene>
<accession>D1PRD2</accession>
<evidence type="ECO:0000313" key="2">
    <source>
        <dbReference type="Proteomes" id="UP000003438"/>
    </source>
</evidence>
<dbReference type="Proteomes" id="UP000003438">
    <property type="component" value="Unassembled WGS sequence"/>
</dbReference>
<reference evidence="1" key="1">
    <citation type="submission" date="2009-12" db="EMBL/GenBank/DDBJ databases">
        <authorList>
            <person name="Weinstock G."/>
            <person name="Sodergren E."/>
            <person name="Clifton S."/>
            <person name="Fulton L."/>
            <person name="Fulton B."/>
            <person name="Courtney L."/>
            <person name="Fronick C."/>
            <person name="Harrison M."/>
            <person name="Strong C."/>
            <person name="Farmer C."/>
            <person name="Delahaunty K."/>
            <person name="Markovic C."/>
            <person name="Hall O."/>
            <person name="Minx P."/>
            <person name="Tomlinson C."/>
            <person name="Mitreva M."/>
            <person name="Nelson J."/>
            <person name="Hou S."/>
            <person name="Wollam A."/>
            <person name="Pepin K.H."/>
            <person name="Johnson M."/>
            <person name="Bhonagiri V."/>
            <person name="Nash W.E."/>
            <person name="Warren W."/>
            <person name="Chinwalla A."/>
            <person name="Mardis E.R."/>
            <person name="Wilson R.K."/>
        </authorList>
    </citation>
    <scope>NUCLEOTIDE SEQUENCE [LARGE SCALE GENOMIC DNA]</scope>
    <source>
        <strain evidence="1">DSM 15176</strain>
    </source>
</reference>
<dbReference type="EMBL" id="ACBY02000059">
    <property type="protein sequence ID" value="EFB74736.1"/>
    <property type="molecule type" value="Genomic_DNA"/>
</dbReference>
<name>D1PRD2_9FIRM</name>
<sequence>KSLRPLYARGIQVRTRRDWRLFQTLMRLCGPRLALWAAACLKKG</sequence>
<dbReference type="AlphaFoldDB" id="D1PRD2"/>
<evidence type="ECO:0000313" key="1">
    <source>
        <dbReference type="EMBL" id="EFB74736.1"/>
    </source>
</evidence>
<proteinExistence type="predicted"/>